<evidence type="ECO:0000313" key="2">
    <source>
        <dbReference type="EMBL" id="SUA46848.1"/>
    </source>
</evidence>
<evidence type="ECO:0000313" key="3">
    <source>
        <dbReference type="Proteomes" id="UP000255082"/>
    </source>
</evidence>
<dbReference type="Gene3D" id="3.10.450.50">
    <property type="match status" value="1"/>
</dbReference>
<dbReference type="InterPro" id="IPR011944">
    <property type="entry name" value="Steroid_delta5-4_isomerase"/>
</dbReference>
<sequence>MSTTLDTRADDAALRGLFDDLLRTWTENDAAAYAALFTTDSDYVSYDGTRAIGRAEHQHNHDKLFRGVLAGSALVGELESIRYVTSDVAILHGTASVLMPWRSRLPRRRLSRQTLVTVRTDGGWAIAALHNGRVRPVTVPEPDSFPSTMSRLMSRVARRLRLGRRVSGAA</sequence>
<gene>
    <name evidence="2" type="ORF">NCTC13184_05381</name>
</gene>
<reference evidence="2 3" key="1">
    <citation type="submission" date="2018-06" db="EMBL/GenBank/DDBJ databases">
        <authorList>
            <consortium name="Pathogen Informatics"/>
            <person name="Doyle S."/>
        </authorList>
    </citation>
    <scope>NUCLEOTIDE SEQUENCE [LARGE SCALE GENOMIC DNA]</scope>
    <source>
        <strain evidence="2 3">NCTC13184</strain>
    </source>
</reference>
<dbReference type="SUPFAM" id="SSF54427">
    <property type="entry name" value="NTF2-like"/>
    <property type="match status" value="1"/>
</dbReference>
<dbReference type="Pfam" id="PF14534">
    <property type="entry name" value="DUF4440"/>
    <property type="match status" value="1"/>
</dbReference>
<feature type="domain" description="DUF4440" evidence="1">
    <location>
        <begin position="14"/>
        <end position="126"/>
    </location>
</feature>
<protein>
    <recommendedName>
        <fullName evidence="1">DUF4440 domain-containing protein</fullName>
    </recommendedName>
</protein>
<dbReference type="NCBIfam" id="TIGR02246">
    <property type="entry name" value="SgcJ/EcaC family oxidoreductase"/>
    <property type="match status" value="1"/>
</dbReference>
<dbReference type="InterPro" id="IPR027843">
    <property type="entry name" value="DUF4440"/>
</dbReference>
<dbReference type="AlphaFoldDB" id="A0A378X069"/>
<dbReference type="Proteomes" id="UP000255082">
    <property type="component" value="Unassembled WGS sequence"/>
</dbReference>
<dbReference type="OrthoDB" id="2887901at2"/>
<dbReference type="RefSeq" id="WP_062962571.1">
    <property type="nucleotide sequence ID" value="NZ_JAJFOE010000001.1"/>
</dbReference>
<proteinExistence type="predicted"/>
<organism evidence="2 3">
    <name type="scientific">Nocardia africana</name>
    <dbReference type="NCBI Taxonomy" id="134964"/>
    <lineage>
        <taxon>Bacteria</taxon>
        <taxon>Bacillati</taxon>
        <taxon>Actinomycetota</taxon>
        <taxon>Actinomycetes</taxon>
        <taxon>Mycobacteriales</taxon>
        <taxon>Nocardiaceae</taxon>
        <taxon>Nocardia</taxon>
    </lineage>
</organism>
<name>A0A378X069_9NOCA</name>
<dbReference type="EMBL" id="UGRU01000001">
    <property type="protein sequence ID" value="SUA46848.1"/>
    <property type="molecule type" value="Genomic_DNA"/>
</dbReference>
<accession>A0A378X069</accession>
<evidence type="ECO:0000259" key="1">
    <source>
        <dbReference type="Pfam" id="PF14534"/>
    </source>
</evidence>
<dbReference type="InterPro" id="IPR032710">
    <property type="entry name" value="NTF2-like_dom_sf"/>
</dbReference>